<dbReference type="GO" id="GO:0005789">
    <property type="term" value="C:endoplasmic reticulum membrane"/>
    <property type="evidence" value="ECO:0007669"/>
    <property type="project" value="UniProtKB-SubCell"/>
</dbReference>
<feature type="compositionally biased region" description="Basic and acidic residues" evidence="7">
    <location>
        <begin position="326"/>
        <end position="339"/>
    </location>
</feature>
<dbReference type="STRING" id="306901.Q2GSS8"/>
<proteinExistence type="predicted"/>
<feature type="compositionally biased region" description="Polar residues" evidence="7">
    <location>
        <begin position="66"/>
        <end position="75"/>
    </location>
</feature>
<dbReference type="CDD" id="cd23995">
    <property type="entry name" value="Seipin_BSCL2_like"/>
    <property type="match status" value="1"/>
</dbReference>
<evidence type="ECO:0000256" key="4">
    <source>
        <dbReference type="ARBA" id="ARBA00022989"/>
    </source>
</evidence>
<evidence type="ECO:0000256" key="6">
    <source>
        <dbReference type="ARBA" id="ARBA00023136"/>
    </source>
</evidence>
<dbReference type="GO" id="GO:0006629">
    <property type="term" value="P:lipid metabolic process"/>
    <property type="evidence" value="ECO:0007669"/>
    <property type="project" value="UniProtKB-KW"/>
</dbReference>
<dbReference type="InterPro" id="IPR009617">
    <property type="entry name" value="Seipin"/>
</dbReference>
<feature type="compositionally biased region" description="Acidic residues" evidence="7">
    <location>
        <begin position="316"/>
        <end position="325"/>
    </location>
</feature>
<keyword evidence="3" id="KW-0256">Endoplasmic reticulum</keyword>
<dbReference type="PANTHER" id="PTHR21212:SF0">
    <property type="entry name" value="SEIPIN"/>
    <property type="match status" value="1"/>
</dbReference>
<feature type="compositionally biased region" description="Low complexity" evidence="7">
    <location>
        <begin position="340"/>
        <end position="351"/>
    </location>
</feature>
<protein>
    <recommendedName>
        <fullName evidence="11">Seipin</fullName>
    </recommendedName>
</protein>
<keyword evidence="2 8" id="KW-0812">Transmembrane</keyword>
<dbReference type="EMBL" id="CH408034">
    <property type="protein sequence ID" value="EAQ84962.1"/>
    <property type="molecule type" value="Genomic_DNA"/>
</dbReference>
<keyword evidence="5" id="KW-0443">Lipid metabolism</keyword>
<accession>Q2GSS8</accession>
<evidence type="ECO:0000256" key="7">
    <source>
        <dbReference type="SAM" id="MobiDB-lite"/>
    </source>
</evidence>
<dbReference type="InParanoid" id="Q2GSS8"/>
<reference evidence="10" key="1">
    <citation type="journal article" date="2015" name="Genome Announc.">
        <title>Draft genome sequence of the cellulolytic fungus Chaetomium globosum.</title>
        <authorList>
            <person name="Cuomo C.A."/>
            <person name="Untereiner W.A."/>
            <person name="Ma L.-J."/>
            <person name="Grabherr M."/>
            <person name="Birren B.W."/>
        </authorList>
    </citation>
    <scope>NUCLEOTIDE SEQUENCE [LARGE SCALE GENOMIC DNA]</scope>
    <source>
        <strain evidence="10">ATCC 6205 / CBS 148.51 / DSM 1962 / NBRC 6347 / NRRL 1970</strain>
    </source>
</reference>
<feature type="compositionally biased region" description="Polar residues" evidence="7">
    <location>
        <begin position="397"/>
        <end position="406"/>
    </location>
</feature>
<dbReference type="PANTHER" id="PTHR21212">
    <property type="entry name" value="BERNARDINELLI-SEIP CONGENITAL LIPODYSTROPHY 2 HOMOLOG BSCL2 PROTEIN"/>
    <property type="match status" value="1"/>
</dbReference>
<dbReference type="Pfam" id="PF06775">
    <property type="entry name" value="Seipin"/>
    <property type="match status" value="1"/>
</dbReference>
<evidence type="ECO:0000313" key="10">
    <source>
        <dbReference type="Proteomes" id="UP000001056"/>
    </source>
</evidence>
<evidence type="ECO:0000256" key="5">
    <source>
        <dbReference type="ARBA" id="ARBA00023098"/>
    </source>
</evidence>
<keyword evidence="6 8" id="KW-0472">Membrane</keyword>
<name>Q2GSS8_CHAGB</name>
<dbReference type="eggNOG" id="KOG4200">
    <property type="taxonomic scope" value="Eukaryota"/>
</dbReference>
<dbReference type="AlphaFoldDB" id="Q2GSS8"/>
<dbReference type="OrthoDB" id="3990054at2759"/>
<comment type="subcellular location">
    <subcellularLocation>
        <location evidence="1">Endoplasmic reticulum membrane</location>
        <topology evidence="1">Multi-pass membrane protein</topology>
    </subcellularLocation>
</comment>
<gene>
    <name evidence="9" type="ORF">CHGG_08976</name>
</gene>
<keyword evidence="10" id="KW-1185">Reference proteome</keyword>
<evidence type="ECO:0000256" key="1">
    <source>
        <dbReference type="ARBA" id="ARBA00004477"/>
    </source>
</evidence>
<evidence type="ECO:0000256" key="3">
    <source>
        <dbReference type="ARBA" id="ARBA00022824"/>
    </source>
</evidence>
<dbReference type="GO" id="GO:0140042">
    <property type="term" value="P:lipid droplet formation"/>
    <property type="evidence" value="ECO:0007669"/>
    <property type="project" value="UniProtKB-ARBA"/>
</dbReference>
<sequence>MDGHSRVQVFTDHSVGPNPFGVASFKGIANRQPYDITVSLTLPRSPSNLDRGNFMLALHLLSSGPTASEAASNATPEAASDAASDTVPIITTSKPVPYLLPARPFSDPSAESPQSSWHSLDALLQPTRLDLPAFLASHTIVHTTARPALIPYVDPLASLASRILFLGYHLLAPRGAAAVLLTVPMAEGLAFSAPRRDAARLLPDSLLLEVQAGQAIQVYDARVTIVARLRGLRAFMYRWRVTAFVLFTAAFWVLEMTVMVVGLVVVGWTFGGGGKEVEKGGSDEEEEEGEEGDDDDGDDDEDEEDGGESGGSGSGETDDGGDWGYEEGRAVKFEVKDGTEGPSSSTSGTTTIKKEEEKEDTLEMGSVPSLETGSSTDADDEDEVKREEGLESKDLDTGTQSSSSQVREGFARRRNLLSSEDISVHGNGD</sequence>
<feature type="compositionally biased region" description="Acidic residues" evidence="7">
    <location>
        <begin position="283"/>
        <end position="307"/>
    </location>
</feature>
<feature type="region of interest" description="Disordered" evidence="7">
    <location>
        <begin position="274"/>
        <end position="429"/>
    </location>
</feature>
<evidence type="ECO:0008006" key="11">
    <source>
        <dbReference type="Google" id="ProtNLM"/>
    </source>
</evidence>
<dbReference type="GeneID" id="4395387"/>
<dbReference type="RefSeq" id="XP_001226903.1">
    <property type="nucleotide sequence ID" value="XM_001226902.1"/>
</dbReference>
<evidence type="ECO:0000256" key="2">
    <source>
        <dbReference type="ARBA" id="ARBA00022692"/>
    </source>
</evidence>
<dbReference type="HOGENOM" id="CLU_043048_1_0_1"/>
<feature type="transmembrane region" description="Helical" evidence="8">
    <location>
        <begin position="243"/>
        <end position="270"/>
    </location>
</feature>
<feature type="region of interest" description="Disordered" evidence="7">
    <location>
        <begin position="66"/>
        <end position="86"/>
    </location>
</feature>
<organism evidence="9 10">
    <name type="scientific">Chaetomium globosum (strain ATCC 6205 / CBS 148.51 / DSM 1962 / NBRC 6347 / NRRL 1970)</name>
    <name type="common">Soil fungus</name>
    <dbReference type="NCBI Taxonomy" id="306901"/>
    <lineage>
        <taxon>Eukaryota</taxon>
        <taxon>Fungi</taxon>
        <taxon>Dikarya</taxon>
        <taxon>Ascomycota</taxon>
        <taxon>Pezizomycotina</taxon>
        <taxon>Sordariomycetes</taxon>
        <taxon>Sordariomycetidae</taxon>
        <taxon>Sordariales</taxon>
        <taxon>Chaetomiaceae</taxon>
        <taxon>Chaetomium</taxon>
    </lineage>
</organism>
<feature type="compositionally biased region" description="Basic and acidic residues" evidence="7">
    <location>
        <begin position="383"/>
        <end position="396"/>
    </location>
</feature>
<dbReference type="Proteomes" id="UP000001056">
    <property type="component" value="Unassembled WGS sequence"/>
</dbReference>
<evidence type="ECO:0000256" key="8">
    <source>
        <dbReference type="SAM" id="Phobius"/>
    </source>
</evidence>
<evidence type="ECO:0000313" key="9">
    <source>
        <dbReference type="EMBL" id="EAQ84962.1"/>
    </source>
</evidence>
<keyword evidence="4 8" id="KW-1133">Transmembrane helix</keyword>
<dbReference type="VEuPathDB" id="FungiDB:CHGG_08976"/>
<dbReference type="OMA" id="IANRQPY"/>